<dbReference type="AlphaFoldDB" id="A0A2R6C9M4"/>
<dbReference type="GO" id="GO:0032259">
    <property type="term" value="P:methylation"/>
    <property type="evidence" value="ECO:0007669"/>
    <property type="project" value="UniProtKB-KW"/>
</dbReference>
<keyword evidence="2" id="KW-0808">Transferase</keyword>
<dbReference type="EMBL" id="NEXF01000227">
    <property type="protein sequence ID" value="PSO07564.1"/>
    <property type="molecule type" value="Genomic_DNA"/>
</dbReference>
<dbReference type="GO" id="GO:0008168">
    <property type="term" value="F:methyltransferase activity"/>
    <property type="evidence" value="ECO:0007669"/>
    <property type="project" value="UniProtKB-KW"/>
</dbReference>
<keyword evidence="1" id="KW-0489">Methyltransferase</keyword>
<dbReference type="Proteomes" id="UP000242015">
    <property type="component" value="Unassembled WGS sequence"/>
</dbReference>
<comment type="caution">
    <text evidence="3">The sequence shown here is derived from an EMBL/GenBank/DDBJ whole genome shotgun (WGS) entry which is preliminary data.</text>
</comment>
<evidence type="ECO:0000256" key="2">
    <source>
        <dbReference type="ARBA" id="ARBA00022679"/>
    </source>
</evidence>
<dbReference type="PANTHER" id="PTHR33841">
    <property type="entry name" value="DNA METHYLTRANSFERASE YEEA-RELATED"/>
    <property type="match status" value="1"/>
</dbReference>
<sequence length="496" mass="56641">MLFLARTFDLYLKRGGKLGFLMPFTIFKSQAGTGFRRFLATRTKILVIHDMVTLYPFEGATNRTASIVVEKPCELKEISSTSCPELKEITATNKKINHVIGINKSKRPIPTDSHPEDVLKETERFEALMSPIVESDVSSPWMQITEKLLPYIRRITQGSSQYEAREGVLCALNQVYFVEVKGKTPDGKLIITNPPEPGQKKKVKQVEVPIEPDLVYPLIRGRDVKKWYVEYKNRYIIVPHDPKTGKIISETDLKVKYPSTYNYLTLYKDELKKRSIKPFLSLKGRLKKANESSRRVIEKELDSKFYMVDNIGSYTFAPYKVVWKYIAGSITGKASSFSCAVLSLINDKIAIPNEKLMLIPFENLDEAYYVSGVLNSVIARTIISSYVIETEISTHITKVINVPKYNPNNNLHAKISDLSKRAHEVAKCIYAETKPDYCNNIRNPEKELMEIEKELDKTVAKLYDIPEDVLDDFRKLFTMLSGEEVPEESEQVSYSA</sequence>
<proteinExistence type="predicted"/>
<dbReference type="InterPro" id="IPR050953">
    <property type="entry name" value="N4_N6_ade-DNA_methylase"/>
</dbReference>
<gene>
    <name evidence="3" type="ORF">B9Q04_10230</name>
</gene>
<organism evidence="3 4">
    <name type="scientific">Candidatus Marsarchaeota G2 archaeon BE_D</name>
    <dbReference type="NCBI Taxonomy" id="1978158"/>
    <lineage>
        <taxon>Archaea</taxon>
        <taxon>Candidatus Marsarchaeota</taxon>
        <taxon>Candidatus Marsarchaeota group 2</taxon>
    </lineage>
</organism>
<dbReference type="Gene3D" id="3.40.50.150">
    <property type="entry name" value="Vaccinia Virus protein VP39"/>
    <property type="match status" value="1"/>
</dbReference>
<protein>
    <recommendedName>
        <fullName evidence="5">Site-specific DNA-methyltransferase (adenine-specific)</fullName>
    </recommendedName>
</protein>
<evidence type="ECO:0000256" key="1">
    <source>
        <dbReference type="ARBA" id="ARBA00022603"/>
    </source>
</evidence>
<evidence type="ECO:0000313" key="4">
    <source>
        <dbReference type="Proteomes" id="UP000242015"/>
    </source>
</evidence>
<dbReference type="InterPro" id="IPR029063">
    <property type="entry name" value="SAM-dependent_MTases_sf"/>
</dbReference>
<dbReference type="PANTHER" id="PTHR33841:SF4">
    <property type="entry name" value="RESTRICTION MODIFICATION SYSTEM DNA SPECIFICITY DOMAIN"/>
    <property type="match status" value="1"/>
</dbReference>
<evidence type="ECO:0000313" key="3">
    <source>
        <dbReference type="EMBL" id="PSO07564.1"/>
    </source>
</evidence>
<evidence type="ECO:0008006" key="5">
    <source>
        <dbReference type="Google" id="ProtNLM"/>
    </source>
</evidence>
<reference evidence="3 4" key="1">
    <citation type="submission" date="2017-04" db="EMBL/GenBank/DDBJ databases">
        <title>Novel microbial lineages endemic to geothermal iron-oxide mats fill important gaps in the evolutionary history of Archaea.</title>
        <authorList>
            <person name="Jay Z.J."/>
            <person name="Beam J.P."/>
            <person name="Dlakic M."/>
            <person name="Rusch D.B."/>
            <person name="Kozubal M.A."/>
            <person name="Inskeep W.P."/>
        </authorList>
    </citation>
    <scope>NUCLEOTIDE SEQUENCE [LARGE SCALE GENOMIC DNA]</scope>
    <source>
        <strain evidence="3">BE_D</strain>
    </source>
</reference>
<dbReference type="SUPFAM" id="SSF53335">
    <property type="entry name" value="S-adenosyl-L-methionine-dependent methyltransferases"/>
    <property type="match status" value="1"/>
</dbReference>
<accession>A0A2R6C9M4</accession>
<name>A0A2R6C9M4_9ARCH</name>